<dbReference type="CDD" id="cd23767">
    <property type="entry name" value="IQCD"/>
    <property type="match status" value="1"/>
</dbReference>
<dbReference type="OrthoDB" id="1925932at2759"/>
<sequence length="256" mass="29253">MGAVIGEYEGLNCFYSPPSENQKHNNLVERPPYWTAKTRVRQDWGEIVLHSDDSQDMALYKVLLEAVRTPYNLTEPPTTTASATSMSQLVETVEPAPVRRRRYRGVRQRPWGKWGAEIRNPHKAARVWLGTYDTAEAAARAYDEAALRFRGTRAVLNFPERVSPAVFDSPEVLEHMKRAEPTAAAMSAAVRIQAVYRGFQVRKHYRKISADRVFFRILADLVDEDELADLHRNTTLLVNLAPTQLLRLLIKRESHN</sequence>
<dbReference type="InterPro" id="IPR001471">
    <property type="entry name" value="AP2/ERF_dom"/>
</dbReference>
<dbReference type="EMBL" id="QEFC01002319">
    <property type="protein sequence ID" value="KAE9453009.1"/>
    <property type="molecule type" value="Genomic_DNA"/>
</dbReference>
<accession>A0A6A4LCE4</accession>
<dbReference type="InterPro" id="IPR036955">
    <property type="entry name" value="AP2/ERF_dom_sf"/>
</dbReference>
<dbReference type="SUPFAM" id="SSF54171">
    <property type="entry name" value="DNA-binding domain"/>
    <property type="match status" value="1"/>
</dbReference>
<dbReference type="Gene3D" id="3.30.730.10">
    <property type="entry name" value="AP2/ERF domain"/>
    <property type="match status" value="1"/>
</dbReference>
<dbReference type="Pfam" id="PF00847">
    <property type="entry name" value="AP2"/>
    <property type="match status" value="1"/>
</dbReference>
<keyword evidence="3" id="KW-0112">Calmodulin-binding</keyword>
<evidence type="ECO:0000256" key="2">
    <source>
        <dbReference type="ARBA" id="ARBA00022821"/>
    </source>
</evidence>
<dbReference type="InterPro" id="IPR016177">
    <property type="entry name" value="DNA-bd_dom_sf"/>
</dbReference>
<feature type="non-terminal residue" evidence="9">
    <location>
        <position position="1"/>
    </location>
</feature>
<evidence type="ECO:0000256" key="6">
    <source>
        <dbReference type="ARBA" id="ARBA00023163"/>
    </source>
</evidence>
<dbReference type="SMART" id="SM00380">
    <property type="entry name" value="AP2"/>
    <property type="match status" value="1"/>
</dbReference>
<evidence type="ECO:0000313" key="10">
    <source>
        <dbReference type="Proteomes" id="UP000428333"/>
    </source>
</evidence>
<dbReference type="SMART" id="SM00015">
    <property type="entry name" value="IQ"/>
    <property type="match status" value="1"/>
</dbReference>
<dbReference type="AlphaFoldDB" id="A0A6A4LCE4"/>
<comment type="caution">
    <text evidence="9">The sequence shown here is derived from an EMBL/GenBank/DDBJ whole genome shotgun (WGS) entry which is preliminary data.</text>
</comment>
<feature type="domain" description="AP2/ERF" evidence="8">
    <location>
        <begin position="102"/>
        <end position="159"/>
    </location>
</feature>
<dbReference type="PANTHER" id="PTHR31190">
    <property type="entry name" value="DNA-BINDING DOMAIN"/>
    <property type="match status" value="1"/>
</dbReference>
<evidence type="ECO:0000259" key="8">
    <source>
        <dbReference type="PROSITE" id="PS51032"/>
    </source>
</evidence>
<dbReference type="Pfam" id="PF00612">
    <property type="entry name" value="IQ"/>
    <property type="match status" value="1"/>
</dbReference>
<dbReference type="GO" id="GO:0005634">
    <property type="term" value="C:nucleus"/>
    <property type="evidence" value="ECO:0007669"/>
    <property type="project" value="UniProtKB-SubCell"/>
</dbReference>
<dbReference type="InterPro" id="IPR044808">
    <property type="entry name" value="ERF_plant"/>
</dbReference>
<evidence type="ECO:0000313" key="9">
    <source>
        <dbReference type="EMBL" id="KAE9453009.1"/>
    </source>
</evidence>
<keyword evidence="6" id="KW-0804">Transcription</keyword>
<evidence type="ECO:0000256" key="3">
    <source>
        <dbReference type="ARBA" id="ARBA00022860"/>
    </source>
</evidence>
<dbReference type="PRINTS" id="PR00367">
    <property type="entry name" value="ETHRSPELEMNT"/>
</dbReference>
<dbReference type="PROSITE" id="PS50096">
    <property type="entry name" value="IQ"/>
    <property type="match status" value="1"/>
</dbReference>
<comment type="subcellular location">
    <subcellularLocation>
        <location evidence="1">Nucleus</location>
    </subcellularLocation>
</comment>
<gene>
    <name evidence="9" type="ORF">C3L33_15077</name>
</gene>
<protein>
    <recommendedName>
        <fullName evidence="8">AP2/ERF domain-containing protein</fullName>
    </recommendedName>
</protein>
<dbReference type="GO" id="GO:0006952">
    <property type="term" value="P:defense response"/>
    <property type="evidence" value="ECO:0007669"/>
    <property type="project" value="UniProtKB-KW"/>
</dbReference>
<dbReference type="GO" id="GO:0009873">
    <property type="term" value="P:ethylene-activated signaling pathway"/>
    <property type="evidence" value="ECO:0007669"/>
    <property type="project" value="InterPro"/>
</dbReference>
<evidence type="ECO:0000256" key="4">
    <source>
        <dbReference type="ARBA" id="ARBA00023015"/>
    </source>
</evidence>
<reference evidence="9 10" key="1">
    <citation type="journal article" date="2019" name="Genome Biol. Evol.">
        <title>The Rhododendron genome and chromosomal organization provide insight into shared whole-genome duplications across the heath family (Ericaceae).</title>
        <authorList>
            <person name="Soza V.L."/>
            <person name="Lindsley D."/>
            <person name="Waalkes A."/>
            <person name="Ramage E."/>
            <person name="Patwardhan R.P."/>
            <person name="Burton J.N."/>
            <person name="Adey A."/>
            <person name="Kumar A."/>
            <person name="Qiu R."/>
            <person name="Shendure J."/>
            <person name="Hall B."/>
        </authorList>
    </citation>
    <scope>NUCLEOTIDE SEQUENCE [LARGE SCALE GENOMIC DNA]</scope>
    <source>
        <strain evidence="9">RSF 1966-606</strain>
    </source>
</reference>
<evidence type="ECO:0000256" key="5">
    <source>
        <dbReference type="ARBA" id="ARBA00023125"/>
    </source>
</evidence>
<dbReference type="GO" id="GO:0005516">
    <property type="term" value="F:calmodulin binding"/>
    <property type="evidence" value="ECO:0007669"/>
    <property type="project" value="UniProtKB-KW"/>
</dbReference>
<dbReference type="Proteomes" id="UP000428333">
    <property type="component" value="Linkage Group LG09"/>
</dbReference>
<name>A0A6A4LCE4_9ERIC</name>
<keyword evidence="4" id="KW-0805">Transcription regulation</keyword>
<dbReference type="InterPro" id="IPR000048">
    <property type="entry name" value="IQ_motif_EF-hand-BS"/>
</dbReference>
<dbReference type="FunFam" id="3.30.730.10:FF:000001">
    <property type="entry name" value="Ethylene-responsive transcription factor 2"/>
    <property type="match status" value="1"/>
</dbReference>
<keyword evidence="2" id="KW-0611">Plant defense</keyword>
<keyword evidence="10" id="KW-1185">Reference proteome</keyword>
<dbReference type="GO" id="GO:0003677">
    <property type="term" value="F:DNA binding"/>
    <property type="evidence" value="ECO:0007669"/>
    <property type="project" value="UniProtKB-KW"/>
</dbReference>
<organism evidence="9 10">
    <name type="scientific">Rhododendron williamsianum</name>
    <dbReference type="NCBI Taxonomy" id="262921"/>
    <lineage>
        <taxon>Eukaryota</taxon>
        <taxon>Viridiplantae</taxon>
        <taxon>Streptophyta</taxon>
        <taxon>Embryophyta</taxon>
        <taxon>Tracheophyta</taxon>
        <taxon>Spermatophyta</taxon>
        <taxon>Magnoliopsida</taxon>
        <taxon>eudicotyledons</taxon>
        <taxon>Gunneridae</taxon>
        <taxon>Pentapetalae</taxon>
        <taxon>asterids</taxon>
        <taxon>Ericales</taxon>
        <taxon>Ericaceae</taxon>
        <taxon>Ericoideae</taxon>
        <taxon>Rhodoreae</taxon>
        <taxon>Rhododendron</taxon>
    </lineage>
</organism>
<dbReference type="CDD" id="cd00018">
    <property type="entry name" value="AP2"/>
    <property type="match status" value="1"/>
</dbReference>
<dbReference type="PROSITE" id="PS51032">
    <property type="entry name" value="AP2_ERF"/>
    <property type="match status" value="1"/>
</dbReference>
<dbReference type="GO" id="GO:0003700">
    <property type="term" value="F:DNA-binding transcription factor activity"/>
    <property type="evidence" value="ECO:0007669"/>
    <property type="project" value="InterPro"/>
</dbReference>
<keyword evidence="7" id="KW-0539">Nucleus</keyword>
<keyword evidence="5" id="KW-0238">DNA-binding</keyword>
<evidence type="ECO:0000256" key="1">
    <source>
        <dbReference type="ARBA" id="ARBA00004123"/>
    </source>
</evidence>
<dbReference type="PANTHER" id="PTHR31190:SF473">
    <property type="entry name" value="OS05G0437100 PROTEIN"/>
    <property type="match status" value="1"/>
</dbReference>
<evidence type="ECO:0000256" key="7">
    <source>
        <dbReference type="ARBA" id="ARBA00023242"/>
    </source>
</evidence>
<proteinExistence type="predicted"/>